<dbReference type="Pfam" id="PF04471">
    <property type="entry name" value="Mrr_cat"/>
    <property type="match status" value="1"/>
</dbReference>
<protein>
    <submittedName>
        <fullName evidence="2">Restriction endonuclease</fullName>
    </submittedName>
</protein>
<dbReference type="InterPro" id="IPR007560">
    <property type="entry name" value="Restrct_endonuc_IV_Mrr"/>
</dbReference>
<dbReference type="PANTHER" id="PTHR30015">
    <property type="entry name" value="MRR RESTRICTION SYSTEM PROTEIN"/>
    <property type="match status" value="1"/>
</dbReference>
<dbReference type="RefSeq" id="WP_306065828.1">
    <property type="nucleotide sequence ID" value="NZ_JAROCA020000001.1"/>
</dbReference>
<dbReference type="SUPFAM" id="SSF52980">
    <property type="entry name" value="Restriction endonuclease-like"/>
    <property type="match status" value="1"/>
</dbReference>
<dbReference type="InterPro" id="IPR052906">
    <property type="entry name" value="Type_IV_Methyl-Rstrct_Enzyme"/>
</dbReference>
<proteinExistence type="predicted"/>
<keyword evidence="3" id="KW-1185">Reference proteome</keyword>
<organism evidence="2 3">
    <name type="scientific">Tigheibacillus jepli</name>
    <dbReference type="NCBI Taxonomy" id="3035914"/>
    <lineage>
        <taxon>Bacteria</taxon>
        <taxon>Bacillati</taxon>
        <taxon>Bacillota</taxon>
        <taxon>Bacilli</taxon>
        <taxon>Bacillales</taxon>
        <taxon>Bacillaceae</taxon>
        <taxon>Tigheibacillus</taxon>
    </lineage>
</organism>
<dbReference type="InterPro" id="IPR011335">
    <property type="entry name" value="Restrct_endonuc-II-like"/>
</dbReference>
<gene>
    <name evidence="2" type="ORF">P5G51_001885</name>
</gene>
<dbReference type="Gene3D" id="3.40.1350.10">
    <property type="match status" value="1"/>
</dbReference>
<sequence length="199" mass="22768">MGAFVIFLLLIIGGLIWYIKRRNDKEAALIAQRIESSMNLKRTMAMGLASRFNFPRTKNDNNEWEFEKATNLFLRQTPLEFEDFVADIFRKKFGGYVYTTSKLGDFGVDFENEREEGLYLGQVKAYKDDVGFEPIALLHSNMVKRGAKGGYVVTTSDFTSAAKEYANGLDITLINGTQLVTYWLETMESKVYEPKEEFA</sequence>
<keyword evidence="2" id="KW-0378">Hydrolase</keyword>
<evidence type="ECO:0000313" key="2">
    <source>
        <dbReference type="EMBL" id="MDY0404328.1"/>
    </source>
</evidence>
<reference evidence="2 3" key="1">
    <citation type="submission" date="2023-10" db="EMBL/GenBank/DDBJ databases">
        <title>179-bfca-hs.</title>
        <authorList>
            <person name="Miliotis G."/>
            <person name="Sengupta P."/>
            <person name="Hameed A."/>
            <person name="Chuvochina M."/>
            <person name="Mcdonagh F."/>
            <person name="Simpson A.C."/>
            <person name="Singh N.K."/>
            <person name="Rekha P.D."/>
            <person name="Raman K."/>
            <person name="Hugenholtz P."/>
            <person name="Venkateswaran K."/>
        </authorList>
    </citation>
    <scope>NUCLEOTIDE SEQUENCE [LARGE SCALE GENOMIC DNA]</scope>
    <source>
        <strain evidence="2 3">179-BFC-A-HS</strain>
    </source>
</reference>
<dbReference type="Proteomes" id="UP001228376">
    <property type="component" value="Unassembled WGS sequence"/>
</dbReference>
<evidence type="ECO:0000313" key="3">
    <source>
        <dbReference type="Proteomes" id="UP001228376"/>
    </source>
</evidence>
<dbReference type="EMBL" id="JAROCA020000001">
    <property type="protein sequence ID" value="MDY0404328.1"/>
    <property type="molecule type" value="Genomic_DNA"/>
</dbReference>
<name>A0ABU5CDB8_9BACI</name>
<keyword evidence="2" id="KW-0540">Nuclease</keyword>
<keyword evidence="2" id="KW-0255">Endonuclease</keyword>
<dbReference type="InterPro" id="IPR011856">
    <property type="entry name" value="tRNA_endonuc-like_dom_sf"/>
</dbReference>
<accession>A0ABU5CDB8</accession>
<dbReference type="GO" id="GO:0004519">
    <property type="term" value="F:endonuclease activity"/>
    <property type="evidence" value="ECO:0007669"/>
    <property type="project" value="UniProtKB-KW"/>
</dbReference>
<dbReference type="PANTHER" id="PTHR30015:SF7">
    <property type="entry name" value="TYPE IV METHYL-DIRECTED RESTRICTION ENZYME ECOKMRR"/>
    <property type="match status" value="1"/>
</dbReference>
<feature type="domain" description="Restriction endonuclease type IV Mrr" evidence="1">
    <location>
        <begin position="76"/>
        <end position="181"/>
    </location>
</feature>
<comment type="caution">
    <text evidence="2">The sequence shown here is derived from an EMBL/GenBank/DDBJ whole genome shotgun (WGS) entry which is preliminary data.</text>
</comment>
<evidence type="ECO:0000259" key="1">
    <source>
        <dbReference type="Pfam" id="PF04471"/>
    </source>
</evidence>